<gene>
    <name evidence="1" type="ORF">TM448B04678_0006</name>
</gene>
<proteinExistence type="predicted"/>
<dbReference type="EMBL" id="MT145100">
    <property type="protein sequence ID" value="QJI03575.1"/>
    <property type="molecule type" value="Genomic_DNA"/>
</dbReference>
<reference evidence="1" key="1">
    <citation type="submission" date="2020-03" db="EMBL/GenBank/DDBJ databases">
        <title>The deep terrestrial virosphere.</title>
        <authorList>
            <person name="Holmfeldt K."/>
            <person name="Nilsson E."/>
            <person name="Simone D."/>
            <person name="Lopez-Fernandez M."/>
            <person name="Wu X."/>
            <person name="de Brujin I."/>
            <person name="Lundin D."/>
            <person name="Andersson A."/>
            <person name="Bertilsson S."/>
            <person name="Dopson M."/>
        </authorList>
    </citation>
    <scope>NUCLEOTIDE SEQUENCE</scope>
    <source>
        <strain evidence="1">TM448B04678</strain>
    </source>
</reference>
<dbReference type="AlphaFoldDB" id="A0A6M3XZZ1"/>
<accession>A0A6M3XZZ1</accession>
<protein>
    <submittedName>
        <fullName evidence="1">Uncharacterized protein</fullName>
    </submittedName>
</protein>
<sequence length="70" mass="8397">MRWTKWTREILIQYLRDDGFLAKDPKTTIPDEVEKRLPSILKKLNKTSLVRKCSICGYWEDKLLKKTKTK</sequence>
<name>A0A6M3XZZ1_9ZZZZ</name>
<organism evidence="1">
    <name type="scientific">viral metagenome</name>
    <dbReference type="NCBI Taxonomy" id="1070528"/>
    <lineage>
        <taxon>unclassified sequences</taxon>
        <taxon>metagenomes</taxon>
        <taxon>organismal metagenomes</taxon>
    </lineage>
</organism>
<evidence type="ECO:0000313" key="1">
    <source>
        <dbReference type="EMBL" id="QJI03575.1"/>
    </source>
</evidence>